<feature type="region of interest" description="Disordered" evidence="1">
    <location>
        <begin position="1"/>
        <end position="54"/>
    </location>
</feature>
<dbReference type="Proteomes" id="UP001321473">
    <property type="component" value="Unassembled WGS sequence"/>
</dbReference>
<organism evidence="2 3">
    <name type="scientific">Amblyomma americanum</name>
    <name type="common">Lone star tick</name>
    <dbReference type="NCBI Taxonomy" id="6943"/>
    <lineage>
        <taxon>Eukaryota</taxon>
        <taxon>Metazoa</taxon>
        <taxon>Ecdysozoa</taxon>
        <taxon>Arthropoda</taxon>
        <taxon>Chelicerata</taxon>
        <taxon>Arachnida</taxon>
        <taxon>Acari</taxon>
        <taxon>Parasitiformes</taxon>
        <taxon>Ixodida</taxon>
        <taxon>Ixodoidea</taxon>
        <taxon>Ixodidae</taxon>
        <taxon>Amblyomminae</taxon>
        <taxon>Amblyomma</taxon>
    </lineage>
</organism>
<dbReference type="EMBL" id="JARKHS020000958">
    <property type="protein sequence ID" value="KAK8788303.1"/>
    <property type="molecule type" value="Genomic_DNA"/>
</dbReference>
<accession>A0AAQ4FNI3</accession>
<evidence type="ECO:0000256" key="1">
    <source>
        <dbReference type="SAM" id="MobiDB-lite"/>
    </source>
</evidence>
<evidence type="ECO:0000313" key="3">
    <source>
        <dbReference type="Proteomes" id="UP001321473"/>
    </source>
</evidence>
<protein>
    <submittedName>
        <fullName evidence="2">Uncharacterized protein</fullName>
    </submittedName>
</protein>
<comment type="caution">
    <text evidence="2">The sequence shown here is derived from an EMBL/GenBank/DDBJ whole genome shotgun (WGS) entry which is preliminary data.</text>
</comment>
<reference evidence="2 3" key="1">
    <citation type="journal article" date="2023" name="Arcadia Sci">
        <title>De novo assembly of a long-read Amblyomma americanum tick genome.</title>
        <authorList>
            <person name="Chou S."/>
            <person name="Poskanzer K.E."/>
            <person name="Rollins M."/>
            <person name="Thuy-Boun P.S."/>
        </authorList>
    </citation>
    <scope>NUCLEOTIDE SEQUENCE [LARGE SCALE GENOMIC DNA]</scope>
    <source>
        <strain evidence="2">F_SG_1</strain>
        <tissue evidence="2">Salivary glands</tissue>
    </source>
</reference>
<proteinExistence type="predicted"/>
<sequence>MSPNQPCTSCCREKQATEKNTTGSKDAGGVAQGNRSPFPAVTKASTPTAKDPLSAKTVTVSATLASQPSPSFSKVFVKASTTANVTKVTTPTVKGPLSAKTVVTASATLVSQPSPSFSKVFVKASTTANVTKVTTPTVKDPLSAKTVVTASATLVSQPSPSFSKVFVKASTTANVTKVTTPTVKDPLSAKTVVTASATLVSQPSPSFSKVFVKASTTANVTKVTTPTVKDPLSAKTVVTASAALVAQPSPSFSKVFVKALTTANVHHPAGSSQTAQTKPPSAQASLSAMPQDEDAMARTDTPTLHERPHASGTPEARSGTGSYAGGDMAVRATQGSILRPWTTGAAGGVQAPPAMASQSSTRPRCTRGSRWARDRPPAKNGDSDCKEVCSEEHAFVDSKNTPPADSPRLKRPATKLRGKGGPGRLHLNSGQKGHSLPVAPKPRRRPTPVVLTFEEANVVLHVLRKFKNQEITDGTIGEETTADQAEQPLEEPAGLADAVISFL</sequence>
<dbReference type="AlphaFoldDB" id="A0AAQ4FNI3"/>
<gene>
    <name evidence="2" type="ORF">V5799_021921</name>
</gene>
<feature type="compositionally biased region" description="Basic residues" evidence="1">
    <location>
        <begin position="409"/>
        <end position="418"/>
    </location>
</feature>
<name>A0AAQ4FNI3_AMBAM</name>
<feature type="region of interest" description="Disordered" evidence="1">
    <location>
        <begin position="267"/>
        <end position="327"/>
    </location>
</feature>
<feature type="region of interest" description="Disordered" evidence="1">
    <location>
        <begin position="342"/>
        <end position="444"/>
    </location>
</feature>
<feature type="compositionally biased region" description="Polar residues" evidence="1">
    <location>
        <begin position="270"/>
        <end position="288"/>
    </location>
</feature>
<keyword evidence="3" id="KW-1185">Reference proteome</keyword>
<feature type="compositionally biased region" description="Basic and acidic residues" evidence="1">
    <location>
        <begin position="371"/>
        <end position="396"/>
    </location>
</feature>
<evidence type="ECO:0000313" key="2">
    <source>
        <dbReference type="EMBL" id="KAK8788303.1"/>
    </source>
</evidence>